<evidence type="ECO:0000256" key="3">
    <source>
        <dbReference type="ARBA" id="ARBA00022516"/>
    </source>
</evidence>
<evidence type="ECO:0000256" key="17">
    <source>
        <dbReference type="ARBA" id="ARBA00049108"/>
    </source>
</evidence>
<keyword evidence="22" id="KW-1185">Reference proteome</keyword>
<evidence type="ECO:0000256" key="8">
    <source>
        <dbReference type="ARBA" id="ARBA00023098"/>
    </source>
</evidence>
<evidence type="ECO:0000256" key="16">
    <source>
        <dbReference type="ARBA" id="ARBA00048686"/>
    </source>
</evidence>
<evidence type="ECO:0000256" key="9">
    <source>
        <dbReference type="ARBA" id="ARBA00023140"/>
    </source>
</evidence>
<keyword evidence="8" id="KW-0443">Lipid metabolism</keyword>
<dbReference type="PANTHER" id="PTHR24317">
    <property type="entry name" value="PEROXISOMAL TRANS-2-ENOYL-COA REDUCTASE"/>
    <property type="match status" value="1"/>
</dbReference>
<comment type="caution">
    <text evidence="21">The sequence shown here is derived from an EMBL/GenBank/DDBJ whole genome shotgun (WGS) entry which is preliminary data.</text>
</comment>
<keyword evidence="9" id="KW-0576">Peroxisome</keyword>
<evidence type="ECO:0000313" key="22">
    <source>
        <dbReference type="Proteomes" id="UP001165590"/>
    </source>
</evidence>
<evidence type="ECO:0000256" key="7">
    <source>
        <dbReference type="ARBA" id="ARBA00023002"/>
    </source>
</evidence>
<sequence length="74" mass="7735">MDYPTGMTGFMGDNSGAVETYSAHILMRRMGTPEEIAAVVAFLASSEASYVNGAAITVDGGLNRVMHLPPTVSV</sequence>
<comment type="catalytic activity">
    <reaction evidence="18">
        <text>a (2E)-enoyl-CoA + NADPH + H(+) = a 2,3-saturated acyl-CoA + NADP(+)</text>
        <dbReference type="Rhea" id="RHEA:33763"/>
        <dbReference type="ChEBI" id="CHEBI:15378"/>
        <dbReference type="ChEBI" id="CHEBI:57783"/>
        <dbReference type="ChEBI" id="CHEBI:58349"/>
        <dbReference type="ChEBI" id="CHEBI:58856"/>
        <dbReference type="ChEBI" id="CHEBI:65111"/>
        <dbReference type="EC" id="1.3.1.38"/>
    </reaction>
    <physiologicalReaction direction="left-to-right" evidence="18">
        <dbReference type="Rhea" id="RHEA:33764"/>
    </physiologicalReaction>
</comment>
<dbReference type="Proteomes" id="UP001165590">
    <property type="component" value="Unassembled WGS sequence"/>
</dbReference>
<dbReference type="Pfam" id="PF13561">
    <property type="entry name" value="adh_short_C2"/>
    <property type="match status" value="1"/>
</dbReference>
<reference evidence="21" key="1">
    <citation type="journal article" date="2022" name="bioRxiv">
        <title>Discovery and biosynthetic assessment of Streptomyces ortus sp nov. isolated from a deep-sea sponge.</title>
        <authorList>
            <person name="Williams S.E."/>
        </authorList>
    </citation>
    <scope>NUCLEOTIDE SEQUENCE</scope>
    <source>
        <strain evidence="21">A15ISP2-DRY2</strain>
    </source>
</reference>
<dbReference type="InterPro" id="IPR052388">
    <property type="entry name" value="Peroxisomal_t2-enoyl-CoA_red"/>
</dbReference>
<dbReference type="EC" id="1.3.1.38" evidence="13"/>
<comment type="subcellular location">
    <subcellularLocation>
        <location evidence="1">Peroxisome</location>
    </subcellularLocation>
</comment>
<accession>A0ABT3V470</accession>
<dbReference type="SUPFAM" id="SSF51735">
    <property type="entry name" value="NAD(P)-binding Rossmann-fold domains"/>
    <property type="match status" value="1"/>
</dbReference>
<dbReference type="InterPro" id="IPR002347">
    <property type="entry name" value="SDR_fam"/>
</dbReference>
<protein>
    <recommendedName>
        <fullName evidence="14">Peroxisomal trans-2-enoyl-CoA reductase</fullName>
        <ecNumber evidence="13">1.3.1.38</ecNumber>
    </recommendedName>
</protein>
<comment type="catalytic activity">
    <reaction evidence="16">
        <text>(2E)-tetradecenoyl-CoA + NADPH + H(+) = tetradecanoyl-CoA + NADP(+)</text>
        <dbReference type="Rhea" id="RHEA:44968"/>
        <dbReference type="ChEBI" id="CHEBI:15378"/>
        <dbReference type="ChEBI" id="CHEBI:57385"/>
        <dbReference type="ChEBI" id="CHEBI:57783"/>
        <dbReference type="ChEBI" id="CHEBI:58349"/>
        <dbReference type="ChEBI" id="CHEBI:61405"/>
    </reaction>
    <physiologicalReaction direction="left-to-right" evidence="16">
        <dbReference type="Rhea" id="RHEA:44969"/>
    </physiologicalReaction>
</comment>
<evidence type="ECO:0000256" key="1">
    <source>
        <dbReference type="ARBA" id="ARBA00004275"/>
    </source>
</evidence>
<dbReference type="InterPro" id="IPR036291">
    <property type="entry name" value="NAD(P)-bd_dom_sf"/>
</dbReference>
<evidence type="ECO:0000256" key="4">
    <source>
        <dbReference type="ARBA" id="ARBA00022553"/>
    </source>
</evidence>
<keyword evidence="3" id="KW-0444">Lipid biosynthesis</keyword>
<evidence type="ECO:0000256" key="10">
    <source>
        <dbReference type="ARBA" id="ARBA00023160"/>
    </source>
</evidence>
<evidence type="ECO:0000256" key="5">
    <source>
        <dbReference type="ARBA" id="ARBA00022832"/>
    </source>
</evidence>
<comment type="pathway">
    <text evidence="2">Lipid metabolism.</text>
</comment>
<gene>
    <name evidence="21" type="ORF">K3769_18615</name>
</gene>
<comment type="subunit">
    <text evidence="12">Interacts with PEX5, probably required to target it into peroxisomes.</text>
</comment>
<proteinExistence type="predicted"/>
<evidence type="ECO:0000256" key="18">
    <source>
        <dbReference type="ARBA" id="ARBA00049251"/>
    </source>
</evidence>
<evidence type="ECO:0000256" key="13">
    <source>
        <dbReference type="ARBA" id="ARBA00038849"/>
    </source>
</evidence>
<evidence type="ECO:0000256" key="2">
    <source>
        <dbReference type="ARBA" id="ARBA00005189"/>
    </source>
</evidence>
<evidence type="ECO:0000256" key="19">
    <source>
        <dbReference type="ARBA" id="ARBA00049386"/>
    </source>
</evidence>
<keyword evidence="7" id="KW-0560">Oxidoreductase</keyword>
<comment type="catalytic activity">
    <reaction evidence="19">
        <text>(2E)-decenoyl-CoA + NADPH + H(+) = decanoyl-CoA + NADP(+)</text>
        <dbReference type="Rhea" id="RHEA:44960"/>
        <dbReference type="ChEBI" id="CHEBI:15378"/>
        <dbReference type="ChEBI" id="CHEBI:57783"/>
        <dbReference type="ChEBI" id="CHEBI:58349"/>
        <dbReference type="ChEBI" id="CHEBI:61406"/>
        <dbReference type="ChEBI" id="CHEBI:61430"/>
    </reaction>
    <physiologicalReaction direction="left-to-right" evidence="19">
        <dbReference type="Rhea" id="RHEA:44961"/>
    </physiologicalReaction>
</comment>
<dbReference type="PANTHER" id="PTHR24317:SF7">
    <property type="entry name" value="PEROXISOMAL TRANS-2-ENOYL-COA REDUCTASE"/>
    <property type="match status" value="1"/>
</dbReference>
<comment type="catalytic activity">
    <reaction evidence="17">
        <text>(2E)-hexenoyl-CoA + NADPH + H(+) = hexanoyl-CoA + NADP(+)</text>
        <dbReference type="Rhea" id="RHEA:44956"/>
        <dbReference type="ChEBI" id="CHEBI:15378"/>
        <dbReference type="ChEBI" id="CHEBI:57783"/>
        <dbReference type="ChEBI" id="CHEBI:58349"/>
        <dbReference type="ChEBI" id="CHEBI:62077"/>
        <dbReference type="ChEBI" id="CHEBI:62620"/>
    </reaction>
    <physiologicalReaction direction="left-to-right" evidence="17">
        <dbReference type="Rhea" id="RHEA:44957"/>
    </physiologicalReaction>
</comment>
<evidence type="ECO:0000256" key="12">
    <source>
        <dbReference type="ARBA" id="ARBA00038622"/>
    </source>
</evidence>
<evidence type="ECO:0000256" key="11">
    <source>
        <dbReference type="ARBA" id="ARBA00037124"/>
    </source>
</evidence>
<dbReference type="Gene3D" id="3.40.50.720">
    <property type="entry name" value="NAD(P)-binding Rossmann-like Domain"/>
    <property type="match status" value="1"/>
</dbReference>
<evidence type="ECO:0000256" key="15">
    <source>
        <dbReference type="ARBA" id="ARBA00047570"/>
    </source>
</evidence>
<organism evidence="21 22">
    <name type="scientific">Streptomyces ortus</name>
    <dbReference type="NCBI Taxonomy" id="2867268"/>
    <lineage>
        <taxon>Bacteria</taxon>
        <taxon>Bacillati</taxon>
        <taxon>Actinomycetota</taxon>
        <taxon>Actinomycetes</taxon>
        <taxon>Kitasatosporales</taxon>
        <taxon>Streptomycetaceae</taxon>
        <taxon>Streptomyces</taxon>
    </lineage>
</organism>
<comment type="catalytic activity">
    <reaction evidence="15">
        <text>(2E)-dodecenoyl-CoA + NADPH + H(+) = dodecanoyl-CoA + NADP(+)</text>
        <dbReference type="Rhea" id="RHEA:44964"/>
        <dbReference type="ChEBI" id="CHEBI:15378"/>
        <dbReference type="ChEBI" id="CHEBI:57330"/>
        <dbReference type="ChEBI" id="CHEBI:57375"/>
        <dbReference type="ChEBI" id="CHEBI:57783"/>
        <dbReference type="ChEBI" id="CHEBI:58349"/>
    </reaction>
    <physiologicalReaction direction="left-to-right" evidence="15">
        <dbReference type="Rhea" id="RHEA:44965"/>
    </physiologicalReaction>
</comment>
<keyword evidence="6" id="KW-0521">NADP</keyword>
<keyword evidence="10" id="KW-0275">Fatty acid biosynthesis</keyword>
<evidence type="ECO:0000313" key="21">
    <source>
        <dbReference type="EMBL" id="MCX4234762.1"/>
    </source>
</evidence>
<dbReference type="EMBL" id="JAIFZO010000002">
    <property type="protein sequence ID" value="MCX4234762.1"/>
    <property type="molecule type" value="Genomic_DNA"/>
</dbReference>
<comment type="function">
    <text evidence="11">Participates in chain elongation of fatty acids. Catalyzes the reduction of trans-2-enoyl-CoAs of varying chain lengths from 6:1 to 16:1, having maximum activity with 10:1 CoA. Has no 2,4-dienoyl-CoA reductase activity.</text>
</comment>
<evidence type="ECO:0000256" key="6">
    <source>
        <dbReference type="ARBA" id="ARBA00022857"/>
    </source>
</evidence>
<keyword evidence="5" id="KW-0276">Fatty acid metabolism</keyword>
<evidence type="ECO:0000256" key="20">
    <source>
        <dbReference type="ARBA" id="ARBA00049559"/>
    </source>
</evidence>
<dbReference type="RefSeq" id="WP_267027533.1">
    <property type="nucleotide sequence ID" value="NZ_JAIFZO010000002.1"/>
</dbReference>
<comment type="catalytic activity">
    <reaction evidence="20">
        <text>(2E)-octenoyl-CoA + NADPH + H(+) = octanoyl-CoA + NADP(+)</text>
        <dbReference type="Rhea" id="RHEA:44952"/>
        <dbReference type="ChEBI" id="CHEBI:15378"/>
        <dbReference type="ChEBI" id="CHEBI:57386"/>
        <dbReference type="ChEBI" id="CHEBI:57783"/>
        <dbReference type="ChEBI" id="CHEBI:58349"/>
        <dbReference type="ChEBI" id="CHEBI:62242"/>
    </reaction>
    <physiologicalReaction direction="left-to-right" evidence="20">
        <dbReference type="Rhea" id="RHEA:44953"/>
    </physiologicalReaction>
</comment>
<name>A0ABT3V470_9ACTN</name>
<keyword evidence="4" id="KW-0597">Phosphoprotein</keyword>
<evidence type="ECO:0000256" key="14">
    <source>
        <dbReference type="ARBA" id="ARBA00041063"/>
    </source>
</evidence>